<dbReference type="AlphaFoldDB" id="V8AR10"/>
<protein>
    <submittedName>
        <fullName evidence="1">Uncharacterized protein</fullName>
    </submittedName>
</protein>
<accession>V8AR10</accession>
<proteinExistence type="predicted"/>
<gene>
    <name evidence="1" type="ORF">N568_0102320</name>
</gene>
<evidence type="ECO:0000313" key="1">
    <source>
        <dbReference type="EMBL" id="ETD05404.1"/>
    </source>
</evidence>
<reference evidence="1 2" key="1">
    <citation type="submission" date="2013-07" db="EMBL/GenBank/DDBJ databases">
        <title>Isolation of Lactococcus garvieae strain TRF1 from the fecal material of a timber rattlesnake.</title>
        <authorList>
            <person name="McLaughlin R.W."/>
            <person name="Cochran P.A."/>
            <person name="Dowd S.E."/>
        </authorList>
    </citation>
    <scope>NUCLEOTIDE SEQUENCE [LARGE SCALE GENOMIC DNA]</scope>
    <source>
        <strain evidence="1 2">TRF1</strain>
    </source>
</reference>
<dbReference type="EMBL" id="AVFE01000005">
    <property type="protein sequence ID" value="ETD05404.1"/>
    <property type="molecule type" value="Genomic_DNA"/>
</dbReference>
<name>V8AR10_9LACT</name>
<organism evidence="1 2">
    <name type="scientific">Lactococcus garvieae TRF1</name>
    <dbReference type="NCBI Taxonomy" id="1380772"/>
    <lineage>
        <taxon>Bacteria</taxon>
        <taxon>Bacillati</taxon>
        <taxon>Bacillota</taxon>
        <taxon>Bacilli</taxon>
        <taxon>Lactobacillales</taxon>
        <taxon>Streptococcaceae</taxon>
        <taxon>Lactococcus</taxon>
    </lineage>
</organism>
<evidence type="ECO:0000313" key="2">
    <source>
        <dbReference type="Proteomes" id="UP000018692"/>
    </source>
</evidence>
<sequence>MLKDIQILPGYNTSINDIGKEFYSPVLSESVSYDRVSGYFSSTSLAYYATGLELSLKNMVGIVLLFQKKSLNLILN</sequence>
<comment type="caution">
    <text evidence="1">The sequence shown here is derived from an EMBL/GenBank/DDBJ whole genome shotgun (WGS) entry which is preliminary data.</text>
</comment>
<dbReference type="Proteomes" id="UP000018692">
    <property type="component" value="Unassembled WGS sequence"/>
</dbReference>